<dbReference type="SUPFAM" id="SSF144091">
    <property type="entry name" value="Rhomboid-like"/>
    <property type="match status" value="1"/>
</dbReference>
<feature type="transmembrane region" description="Helical" evidence="7">
    <location>
        <begin position="423"/>
        <end position="442"/>
    </location>
</feature>
<feature type="transmembrane region" description="Helical" evidence="7">
    <location>
        <begin position="313"/>
        <end position="337"/>
    </location>
</feature>
<dbReference type="PANTHER" id="PTHR34697:SF2">
    <property type="entry name" value="PHOSPHATIDYLGLYCEROL LYSYLTRANSFERASE"/>
    <property type="match status" value="1"/>
</dbReference>
<feature type="transmembrane region" description="Helical" evidence="7">
    <location>
        <begin position="219"/>
        <end position="236"/>
    </location>
</feature>
<dbReference type="Proteomes" id="UP000524237">
    <property type="component" value="Unassembled WGS sequence"/>
</dbReference>
<dbReference type="GO" id="GO:0005886">
    <property type="term" value="C:plasma membrane"/>
    <property type="evidence" value="ECO:0007669"/>
    <property type="project" value="UniProtKB-SubCell"/>
</dbReference>
<dbReference type="Gene3D" id="1.20.1540.10">
    <property type="entry name" value="Rhomboid-like"/>
    <property type="match status" value="1"/>
</dbReference>
<comment type="subcellular location">
    <subcellularLocation>
        <location evidence="1">Cell membrane</location>
        <topology evidence="1">Multi-pass membrane protein</topology>
    </subcellularLocation>
</comment>
<feature type="transmembrane region" description="Helical" evidence="7">
    <location>
        <begin position="12"/>
        <end position="34"/>
    </location>
</feature>
<keyword evidence="3 7" id="KW-0812">Transmembrane</keyword>
<evidence type="ECO:0000256" key="3">
    <source>
        <dbReference type="ARBA" id="ARBA00022692"/>
    </source>
</evidence>
<dbReference type="GO" id="GO:0016755">
    <property type="term" value="F:aminoacyltransferase activity"/>
    <property type="evidence" value="ECO:0007669"/>
    <property type="project" value="TreeGrafter"/>
</dbReference>
<feature type="transmembrane region" description="Helical" evidence="7">
    <location>
        <begin position="139"/>
        <end position="155"/>
    </location>
</feature>
<dbReference type="EMBL" id="JACGWU010000004">
    <property type="protein sequence ID" value="MBA8829414.1"/>
    <property type="molecule type" value="Genomic_DNA"/>
</dbReference>
<comment type="caution">
    <text evidence="9">The sequence shown here is derived from an EMBL/GenBank/DDBJ whole genome shotgun (WGS) entry which is preliminary data.</text>
</comment>
<dbReference type="PANTHER" id="PTHR34697">
    <property type="entry name" value="PHOSPHATIDYLGLYCEROL LYSYLTRANSFERASE"/>
    <property type="match status" value="1"/>
</dbReference>
<keyword evidence="9" id="KW-0645">Protease</keyword>
<feature type="transmembrane region" description="Helical" evidence="7">
    <location>
        <begin position="67"/>
        <end position="88"/>
    </location>
</feature>
<keyword evidence="10" id="KW-1185">Reference proteome</keyword>
<evidence type="ECO:0000256" key="5">
    <source>
        <dbReference type="ARBA" id="ARBA00023136"/>
    </source>
</evidence>
<feature type="domain" description="Phosphatidylglycerol lysyltransferase C-terminal" evidence="8">
    <location>
        <begin position="494"/>
        <end position="806"/>
    </location>
</feature>
<dbReference type="Pfam" id="PF09924">
    <property type="entry name" value="LPG_synthase_C"/>
    <property type="match status" value="1"/>
</dbReference>
<keyword evidence="5 7" id="KW-0472">Membrane</keyword>
<evidence type="ECO:0000259" key="8">
    <source>
        <dbReference type="Pfam" id="PF09924"/>
    </source>
</evidence>
<feature type="transmembrane region" description="Helical" evidence="7">
    <location>
        <begin position="162"/>
        <end position="177"/>
    </location>
</feature>
<dbReference type="GO" id="GO:0006508">
    <property type="term" value="P:proteolysis"/>
    <property type="evidence" value="ECO:0007669"/>
    <property type="project" value="UniProtKB-KW"/>
</dbReference>
<keyword evidence="2" id="KW-1003">Cell membrane</keyword>
<evidence type="ECO:0000256" key="1">
    <source>
        <dbReference type="ARBA" id="ARBA00004651"/>
    </source>
</evidence>
<proteinExistence type="predicted"/>
<dbReference type="AlphaFoldDB" id="A0A7W3PP02"/>
<keyword evidence="4 7" id="KW-1133">Transmembrane helix</keyword>
<feature type="transmembrane region" description="Helical" evidence="7">
    <location>
        <begin position="287"/>
        <end position="306"/>
    </location>
</feature>
<feature type="transmembrane region" description="Helical" evidence="7">
    <location>
        <begin position="100"/>
        <end position="119"/>
    </location>
</feature>
<sequence>MKFISRASVVLRTYPVTVSVTILLIMTAIVTGNLTQGAAHLSSLDLGAGITSTLQDQRWWTILTDLFVAHDLTQFIIDLIASIVLLGVAERLLKPLRTALAFLITGLLGVGLGITLQVLGTAAGEWWATGTRTLETLDPLTPVVGVLLTATAYMSTLWRRRVRVVAIAALLVFVLYSGAPSDIYRLIAAGIGIPLGWLLARGKTRRSLEHSPRLVRRRLLATMTAVTAVGPVIALTQPSGLAPFSLVSGIISGNVVSASTVLEQCGQLVHSACTKSLLLASGHGTGGVAMAFVPIAVLLVAAWGLGRGRRFGLSLAIVVNVALAILSFIAFNILSLFSDLPEPGWSTLSVVELVGSTLLAVALPLAVAVVLFLNRSYFPIRSSGHQIRRFAVVISLSFAVLFTVTLVTLVIGAASTNRGESSWALIWTSLKPFVPLHLFGWVHVAHQPAFAIGLLIFHWAGPLFWVIFVIGCIYVLANAKSETLVRDQRRVREILKTGGGSLGFMATWPGNNYWFSPDGKVAIAYRVINGVALTVSDPIGAAGNDLQRIHEFSSFCDRHHWTPVFYSVHEHLLPAFETLGWQKVAVGEETLIDLASLDIASKAWQKVRHALNRAARENVTTSWTRWPDLTPDQVSQIRGISEGWVSARDIPEMGFTLGTAAELEDPDVRLMLAIDGDGRIHGITSWLPNYRDGVVIGWTLDFMRRGENSVNGVMEFLIGSAALHMKEAGNAVMSLSGVPLARKPQSPKSSDVGEGEIPPSATPASTTLTRLLDFLAQRLEPAYGFSSLMFFKAKFNPHYETLYMAYPDPVALPAIAIAVGRAYLPDVSARKALSMLRNLAG</sequence>
<feature type="transmembrane region" description="Helical" evidence="7">
    <location>
        <begin position="390"/>
        <end position="411"/>
    </location>
</feature>
<feature type="region of interest" description="Disordered" evidence="6">
    <location>
        <begin position="741"/>
        <end position="763"/>
    </location>
</feature>
<evidence type="ECO:0000313" key="10">
    <source>
        <dbReference type="Proteomes" id="UP000524237"/>
    </source>
</evidence>
<feature type="transmembrane region" description="Helical" evidence="7">
    <location>
        <begin position="183"/>
        <end position="199"/>
    </location>
</feature>
<feature type="transmembrane region" description="Helical" evidence="7">
    <location>
        <begin position="449"/>
        <end position="477"/>
    </location>
</feature>
<dbReference type="GO" id="GO:0055091">
    <property type="term" value="P:phospholipid homeostasis"/>
    <property type="evidence" value="ECO:0007669"/>
    <property type="project" value="TreeGrafter"/>
</dbReference>
<gene>
    <name evidence="9" type="ORF">FB555_001519</name>
</gene>
<dbReference type="InterPro" id="IPR051211">
    <property type="entry name" value="PG_lysyltransferase"/>
</dbReference>
<dbReference type="GO" id="GO:0008233">
    <property type="term" value="F:peptidase activity"/>
    <property type="evidence" value="ECO:0007669"/>
    <property type="project" value="UniProtKB-KW"/>
</dbReference>
<organism evidence="9 10">
    <name type="scientific">Alpinimonas psychrophila</name>
    <dbReference type="NCBI Taxonomy" id="748908"/>
    <lineage>
        <taxon>Bacteria</taxon>
        <taxon>Bacillati</taxon>
        <taxon>Actinomycetota</taxon>
        <taxon>Actinomycetes</taxon>
        <taxon>Micrococcales</taxon>
        <taxon>Microbacteriaceae</taxon>
        <taxon>Alpinimonas</taxon>
    </lineage>
</organism>
<dbReference type="InterPro" id="IPR024320">
    <property type="entry name" value="LPG_synthase_C"/>
</dbReference>
<accession>A0A7W3PP02</accession>
<evidence type="ECO:0000256" key="6">
    <source>
        <dbReference type="SAM" id="MobiDB-lite"/>
    </source>
</evidence>
<name>A0A7W3PP02_9MICO</name>
<evidence type="ECO:0000256" key="7">
    <source>
        <dbReference type="SAM" id="Phobius"/>
    </source>
</evidence>
<feature type="transmembrane region" description="Helical" evidence="7">
    <location>
        <begin position="357"/>
        <end position="378"/>
    </location>
</feature>
<protein>
    <submittedName>
        <fullName evidence="9">Lysylphosphatidylglycerol synthetase-like protein (DUF2156 family)/membrane associated rhomboid family serine protease</fullName>
    </submittedName>
</protein>
<evidence type="ECO:0000256" key="4">
    <source>
        <dbReference type="ARBA" id="ARBA00022989"/>
    </source>
</evidence>
<evidence type="ECO:0000313" key="9">
    <source>
        <dbReference type="EMBL" id="MBA8829414.1"/>
    </source>
</evidence>
<reference evidence="9 10" key="1">
    <citation type="submission" date="2020-07" db="EMBL/GenBank/DDBJ databases">
        <title>Sequencing the genomes of 1000 actinobacteria strains.</title>
        <authorList>
            <person name="Klenk H.-P."/>
        </authorList>
    </citation>
    <scope>NUCLEOTIDE SEQUENCE [LARGE SCALE GENOMIC DNA]</scope>
    <source>
        <strain evidence="9 10">DSM 23737</strain>
    </source>
</reference>
<keyword evidence="9" id="KW-0378">Hydrolase</keyword>
<dbReference type="InterPro" id="IPR035952">
    <property type="entry name" value="Rhomboid-like_sf"/>
</dbReference>
<evidence type="ECO:0000256" key="2">
    <source>
        <dbReference type="ARBA" id="ARBA00022475"/>
    </source>
</evidence>